<name>A0AAE1AAY0_9GAST</name>
<gene>
    <name evidence="3" type="ORF">RRG08_030824</name>
</gene>
<sequence length="655" mass="73151">MVSLLVQITIFLISSIVSHRVSGLPRPNLCSNKASDIVFAVDSSFSIRPIEFTEQLNFLTAVMDQLPLGPEQFKVGVLKFASEVKLEIKFDQFKSKWGLRKAIRDIQHLEGGTNTQEALRFVRTKMFTEEFGARPSARKQLVIITDGLSTNKSATMNEAAIAKGQGIEIFVIAVAIAPHEDHEIKSMASEPKAQHIFKVGDFNALAAIASSVSGAACDGFYGDQPASRQVESIPREIIPQPLKKTSILPACKGGISEVLFLLDSSTSMYINDYKELVAFTRNVTECLDIANDRIRVGVLAYSDRPVTLFRLSDEQSQENLRNVLVKAPYVTGRTDTAFVLKYARTRGFSQARPHVARIIVLLTDGESRDKQATLKEAKEIHSAGIGLLIVGIGNATKEDMRSLSSDPASDRFVFHMQDTHKRFTVPMLLSETTCKEAVKLAETPPSEKCPGQLSDLIFVYDSSALNRQHNNLVIRTISSLTASSRLNNPGYLRLGVIRDASDRSTNLGQSVPDIELSGDWTRSPEFRRRLDPRSRPKLAAANSLLARVRRFYFPADQWSLPQHKRRRRLIVLFLDSPVTSKYDAYNEARMLRKHSDVEIAVVVLGKNFSERQATEIASNPNSTYVIRARRKGKGRLKRIEEKIIKLLCNKTPHLK</sequence>
<protein>
    <recommendedName>
        <fullName evidence="2">VWFA domain-containing protein</fullName>
    </recommendedName>
</protein>
<dbReference type="EMBL" id="JAWDGP010002228">
    <property type="protein sequence ID" value="KAK3784549.1"/>
    <property type="molecule type" value="Genomic_DNA"/>
</dbReference>
<dbReference type="PANTHER" id="PTHR24020">
    <property type="entry name" value="COLLAGEN ALPHA"/>
    <property type="match status" value="1"/>
</dbReference>
<proteinExistence type="predicted"/>
<dbReference type="Gene3D" id="3.40.50.410">
    <property type="entry name" value="von Willebrand factor, type A domain"/>
    <property type="match status" value="3"/>
</dbReference>
<dbReference type="AlphaFoldDB" id="A0AAE1AAY0"/>
<keyword evidence="4" id="KW-1185">Reference proteome</keyword>
<dbReference type="Proteomes" id="UP001283361">
    <property type="component" value="Unassembled WGS sequence"/>
</dbReference>
<feature type="domain" description="VWFA" evidence="2">
    <location>
        <begin position="36"/>
        <end position="212"/>
    </location>
</feature>
<evidence type="ECO:0000313" key="3">
    <source>
        <dbReference type="EMBL" id="KAK3784549.1"/>
    </source>
</evidence>
<feature type="chain" id="PRO_5042213095" description="VWFA domain-containing protein" evidence="1">
    <location>
        <begin position="24"/>
        <end position="655"/>
    </location>
</feature>
<organism evidence="3 4">
    <name type="scientific">Elysia crispata</name>
    <name type="common">lettuce slug</name>
    <dbReference type="NCBI Taxonomy" id="231223"/>
    <lineage>
        <taxon>Eukaryota</taxon>
        <taxon>Metazoa</taxon>
        <taxon>Spiralia</taxon>
        <taxon>Lophotrochozoa</taxon>
        <taxon>Mollusca</taxon>
        <taxon>Gastropoda</taxon>
        <taxon>Heterobranchia</taxon>
        <taxon>Euthyneura</taxon>
        <taxon>Panpulmonata</taxon>
        <taxon>Sacoglossa</taxon>
        <taxon>Placobranchoidea</taxon>
        <taxon>Plakobranchidae</taxon>
        <taxon>Elysia</taxon>
    </lineage>
</organism>
<comment type="caution">
    <text evidence="3">The sequence shown here is derived from an EMBL/GenBank/DDBJ whole genome shotgun (WGS) entry which is preliminary data.</text>
</comment>
<feature type="signal peptide" evidence="1">
    <location>
        <begin position="1"/>
        <end position="23"/>
    </location>
</feature>
<feature type="domain" description="VWFA" evidence="2">
    <location>
        <begin position="455"/>
        <end position="643"/>
    </location>
</feature>
<dbReference type="SUPFAM" id="SSF53300">
    <property type="entry name" value="vWA-like"/>
    <property type="match status" value="3"/>
</dbReference>
<feature type="domain" description="VWFA" evidence="2">
    <location>
        <begin position="257"/>
        <end position="432"/>
    </location>
</feature>
<evidence type="ECO:0000259" key="2">
    <source>
        <dbReference type="PROSITE" id="PS50234"/>
    </source>
</evidence>
<dbReference type="Pfam" id="PF00092">
    <property type="entry name" value="VWA"/>
    <property type="match status" value="2"/>
</dbReference>
<keyword evidence="1" id="KW-0732">Signal</keyword>
<accession>A0AAE1AAY0</accession>
<dbReference type="InterPro" id="IPR002035">
    <property type="entry name" value="VWF_A"/>
</dbReference>
<dbReference type="PANTHER" id="PTHR24020:SF84">
    <property type="entry name" value="VWFA DOMAIN-CONTAINING PROTEIN"/>
    <property type="match status" value="1"/>
</dbReference>
<dbReference type="PROSITE" id="PS50234">
    <property type="entry name" value="VWFA"/>
    <property type="match status" value="3"/>
</dbReference>
<evidence type="ECO:0000256" key="1">
    <source>
        <dbReference type="SAM" id="SignalP"/>
    </source>
</evidence>
<dbReference type="InterPro" id="IPR050525">
    <property type="entry name" value="ECM_Assembly_Org"/>
</dbReference>
<dbReference type="InterPro" id="IPR036465">
    <property type="entry name" value="vWFA_dom_sf"/>
</dbReference>
<dbReference type="CDD" id="cd01450">
    <property type="entry name" value="vWFA_subfamily_ECM"/>
    <property type="match status" value="1"/>
</dbReference>
<dbReference type="SMART" id="SM00327">
    <property type="entry name" value="VWA"/>
    <property type="match status" value="2"/>
</dbReference>
<dbReference type="PRINTS" id="PR00453">
    <property type="entry name" value="VWFADOMAIN"/>
</dbReference>
<reference evidence="3" key="1">
    <citation type="journal article" date="2023" name="G3 (Bethesda)">
        <title>A reference genome for the long-term kleptoplast-retaining sea slug Elysia crispata morphotype clarki.</title>
        <authorList>
            <person name="Eastman K.E."/>
            <person name="Pendleton A.L."/>
            <person name="Shaikh M.A."/>
            <person name="Suttiyut T."/>
            <person name="Ogas R."/>
            <person name="Tomko P."/>
            <person name="Gavelis G."/>
            <person name="Widhalm J.R."/>
            <person name="Wisecaver J.H."/>
        </authorList>
    </citation>
    <scope>NUCLEOTIDE SEQUENCE</scope>
    <source>
        <strain evidence="3">ECLA1</strain>
    </source>
</reference>
<evidence type="ECO:0000313" key="4">
    <source>
        <dbReference type="Proteomes" id="UP001283361"/>
    </source>
</evidence>